<feature type="compositionally biased region" description="Gly residues" evidence="1">
    <location>
        <begin position="151"/>
        <end position="180"/>
    </location>
</feature>
<feature type="compositionally biased region" description="Pro residues" evidence="1">
    <location>
        <begin position="89"/>
        <end position="105"/>
    </location>
</feature>
<feature type="region of interest" description="Disordered" evidence="1">
    <location>
        <begin position="1"/>
        <end position="65"/>
    </location>
</feature>
<dbReference type="Proteomes" id="UP000308365">
    <property type="component" value="Unassembled WGS sequence"/>
</dbReference>
<evidence type="ECO:0000313" key="2">
    <source>
        <dbReference type="EMBL" id="TKC40343.1"/>
    </source>
</evidence>
<feature type="compositionally biased region" description="Basic residues" evidence="1">
    <location>
        <begin position="226"/>
        <end position="240"/>
    </location>
</feature>
<sequence length="558" mass="59032">PGGTPPNRSSKNPQQLPRSLRSFQLRVRRRMSHRKNKITESESGGPRGPCPRSHHTAGFSRGTRTYLELRPAEWTRHISGLRPRCLRPFMPPPSPLSPGPLPPQQPRRSCGTGGGGATESLFKAGERVPESPRSGAVALGRQQWGPWSPGGRRGSGGGPVPGRGGVRGGAQGGQKRGGALGFQPGCEEEEEEEARRRGRGLGRGLGRGEAAPRSRPVLPAQLYSPGRRRRRRLLSLRRLPRAALPPRVDSAAPGRSRSLPGGGPHPPLLSAGAARPLWPIRGAPLSHSGSSAELAGAPKFASSPDDPVGREPTQPRSGPGAPARSAASWGWLWASGGGRRLLPRLPSPGAEEDPQSRSGSPALDDWHEERASHLVSDTPPPLRPRVAVAAAPTEPLWGQDPGAAVVGGWVESISGGVDLQALGGGQPGGRVRTTRSECAEVRSGSDPVGARVVGETAPLPNTFIRCAVEVFARSRRVSRLASSGAKSRGPGGRHFAVRSGRRREDVRWSRRRGVISPGSLPAALAQSDPDSPGFGGKRVHLLALSSHCTWMRLFRVGI</sequence>
<feature type="compositionally biased region" description="Basic residues" evidence="1">
    <location>
        <begin position="26"/>
        <end position="36"/>
    </location>
</feature>
<feature type="compositionally biased region" description="Low complexity" evidence="1">
    <location>
        <begin position="315"/>
        <end position="325"/>
    </location>
</feature>
<reference evidence="3" key="1">
    <citation type="journal article" date="2019" name="IScience">
        <title>Narwhal Genome Reveals Long-Term Low Genetic Diversity despite Current Large Abundance Size.</title>
        <authorList>
            <person name="Westbury M.V."/>
            <person name="Petersen B."/>
            <person name="Garde E."/>
            <person name="Heide-Jorgensen M.P."/>
            <person name="Lorenzen E.D."/>
        </authorList>
    </citation>
    <scope>NUCLEOTIDE SEQUENCE [LARGE SCALE GENOMIC DNA]</scope>
</reference>
<feature type="region of interest" description="Disordered" evidence="1">
    <location>
        <begin position="340"/>
        <end position="363"/>
    </location>
</feature>
<feature type="region of interest" description="Disordered" evidence="1">
    <location>
        <begin position="481"/>
        <end position="504"/>
    </location>
</feature>
<evidence type="ECO:0000256" key="1">
    <source>
        <dbReference type="SAM" id="MobiDB-lite"/>
    </source>
</evidence>
<feature type="compositionally biased region" description="Low complexity" evidence="1">
    <location>
        <begin position="241"/>
        <end position="259"/>
    </location>
</feature>
<evidence type="ECO:0000313" key="3">
    <source>
        <dbReference type="Proteomes" id="UP000308365"/>
    </source>
</evidence>
<accession>A0A4U1EUT2</accession>
<proteinExistence type="predicted"/>
<organism evidence="2 3">
    <name type="scientific">Monodon monoceros</name>
    <name type="common">Narwhal</name>
    <name type="synonym">Ceratodon monodon</name>
    <dbReference type="NCBI Taxonomy" id="40151"/>
    <lineage>
        <taxon>Eukaryota</taxon>
        <taxon>Metazoa</taxon>
        <taxon>Chordata</taxon>
        <taxon>Craniata</taxon>
        <taxon>Vertebrata</taxon>
        <taxon>Euteleostomi</taxon>
        <taxon>Mammalia</taxon>
        <taxon>Eutheria</taxon>
        <taxon>Laurasiatheria</taxon>
        <taxon>Artiodactyla</taxon>
        <taxon>Whippomorpha</taxon>
        <taxon>Cetacea</taxon>
        <taxon>Odontoceti</taxon>
        <taxon>Monodontidae</taxon>
        <taxon>Monodon</taxon>
    </lineage>
</organism>
<dbReference type="AlphaFoldDB" id="A0A4U1EUT2"/>
<feature type="region of interest" description="Disordered" evidence="1">
    <location>
        <begin position="87"/>
        <end position="325"/>
    </location>
</feature>
<gene>
    <name evidence="2" type="ORF">EI555_013769</name>
</gene>
<protein>
    <submittedName>
        <fullName evidence="2">Uncharacterized protein</fullName>
    </submittedName>
</protein>
<feature type="non-terminal residue" evidence="2">
    <location>
        <position position="1"/>
    </location>
</feature>
<name>A0A4U1EUT2_MONMO</name>
<dbReference type="EMBL" id="RWIC01000765">
    <property type="protein sequence ID" value="TKC40343.1"/>
    <property type="molecule type" value="Genomic_DNA"/>
</dbReference>
<comment type="caution">
    <text evidence="2">The sequence shown here is derived from an EMBL/GenBank/DDBJ whole genome shotgun (WGS) entry which is preliminary data.</text>
</comment>
<feature type="compositionally biased region" description="Polar residues" evidence="1">
    <location>
        <begin position="1"/>
        <end position="17"/>
    </location>
</feature>